<feature type="region of interest" description="Disordered" evidence="1">
    <location>
        <begin position="108"/>
        <end position="127"/>
    </location>
</feature>
<dbReference type="EMBL" id="CAFBLP010000027">
    <property type="protein sequence ID" value="CAB4878718.1"/>
    <property type="molecule type" value="Genomic_DNA"/>
</dbReference>
<reference evidence="2" key="1">
    <citation type="submission" date="2020-05" db="EMBL/GenBank/DDBJ databases">
        <authorList>
            <person name="Chiriac C."/>
            <person name="Salcher M."/>
            <person name="Ghai R."/>
            <person name="Kavagutti S V."/>
        </authorList>
    </citation>
    <scope>NUCLEOTIDE SEQUENCE</scope>
</reference>
<name>A0A6J7EA01_9ZZZZ</name>
<accession>A0A6J7EA01</accession>
<evidence type="ECO:0000313" key="2">
    <source>
        <dbReference type="EMBL" id="CAB4878718.1"/>
    </source>
</evidence>
<protein>
    <submittedName>
        <fullName evidence="2">Unannotated protein</fullName>
    </submittedName>
</protein>
<gene>
    <name evidence="2" type="ORF">UFOPK3376_01297</name>
</gene>
<proteinExistence type="predicted"/>
<sequence length="127" mass="13037">MAEKDASAPPSRDLLDSKVESFAATVAALIAPPSSCAKFAVNEELFTVTVPFVDRIAPPPRDVTKSASLVAVLPANTESVTTTPAPSVEIAPPDDAVLFRKSQSTTASMVSASSGPRLIIAPGSDAE</sequence>
<dbReference type="AlphaFoldDB" id="A0A6J7EA01"/>
<evidence type="ECO:0000256" key="1">
    <source>
        <dbReference type="SAM" id="MobiDB-lite"/>
    </source>
</evidence>
<organism evidence="2">
    <name type="scientific">freshwater metagenome</name>
    <dbReference type="NCBI Taxonomy" id="449393"/>
    <lineage>
        <taxon>unclassified sequences</taxon>
        <taxon>metagenomes</taxon>
        <taxon>ecological metagenomes</taxon>
    </lineage>
</organism>